<evidence type="ECO:0000256" key="4">
    <source>
        <dbReference type="ARBA" id="ARBA00022777"/>
    </source>
</evidence>
<keyword evidence="4 7" id="KW-0418">Kinase</keyword>
<accession>A0A5M6IBH6</accession>
<dbReference type="SUPFAM" id="SSF55785">
    <property type="entry name" value="PYP-like sensor domain (PAS domain)"/>
    <property type="match status" value="1"/>
</dbReference>
<evidence type="ECO:0000256" key="5">
    <source>
        <dbReference type="ARBA" id="ARBA00023012"/>
    </source>
</evidence>
<dbReference type="Pfam" id="PF00512">
    <property type="entry name" value="HisKA"/>
    <property type="match status" value="1"/>
</dbReference>
<dbReference type="SMART" id="SM00387">
    <property type="entry name" value="HATPase_c"/>
    <property type="match status" value="1"/>
</dbReference>
<dbReference type="InterPro" id="IPR005467">
    <property type="entry name" value="His_kinase_dom"/>
</dbReference>
<dbReference type="OrthoDB" id="9121563at2"/>
<dbReference type="SMART" id="SM00388">
    <property type="entry name" value="HisKA"/>
    <property type="match status" value="1"/>
</dbReference>
<keyword evidence="3" id="KW-0808">Transferase</keyword>
<dbReference type="EMBL" id="VWPJ01000008">
    <property type="protein sequence ID" value="KAA5605650.1"/>
    <property type="molecule type" value="Genomic_DNA"/>
</dbReference>
<dbReference type="PANTHER" id="PTHR43711">
    <property type="entry name" value="TWO-COMPONENT HISTIDINE KINASE"/>
    <property type="match status" value="1"/>
</dbReference>
<dbReference type="PANTHER" id="PTHR43711:SF1">
    <property type="entry name" value="HISTIDINE KINASE 1"/>
    <property type="match status" value="1"/>
</dbReference>
<dbReference type="PROSITE" id="PS50109">
    <property type="entry name" value="HIS_KIN"/>
    <property type="match status" value="1"/>
</dbReference>
<evidence type="ECO:0000313" key="8">
    <source>
        <dbReference type="Proteomes" id="UP000324065"/>
    </source>
</evidence>
<evidence type="ECO:0000256" key="1">
    <source>
        <dbReference type="ARBA" id="ARBA00000085"/>
    </source>
</evidence>
<dbReference type="Gene3D" id="1.10.287.130">
    <property type="match status" value="1"/>
</dbReference>
<dbReference type="RefSeq" id="WP_150062361.1">
    <property type="nucleotide sequence ID" value="NZ_JACHII010000002.1"/>
</dbReference>
<dbReference type="GO" id="GO:0000155">
    <property type="term" value="F:phosphorelay sensor kinase activity"/>
    <property type="evidence" value="ECO:0007669"/>
    <property type="project" value="InterPro"/>
</dbReference>
<dbReference type="Gene3D" id="3.30.565.10">
    <property type="entry name" value="Histidine kinase-like ATPase, C-terminal domain"/>
    <property type="match status" value="1"/>
</dbReference>
<feature type="domain" description="Histidine kinase" evidence="6">
    <location>
        <begin position="162"/>
        <end position="384"/>
    </location>
</feature>
<dbReference type="InterPro" id="IPR036097">
    <property type="entry name" value="HisK_dim/P_sf"/>
</dbReference>
<evidence type="ECO:0000256" key="3">
    <source>
        <dbReference type="ARBA" id="ARBA00022679"/>
    </source>
</evidence>
<dbReference type="InterPro" id="IPR036890">
    <property type="entry name" value="HATPase_C_sf"/>
</dbReference>
<comment type="caution">
    <text evidence="7">The sequence shown here is derived from an EMBL/GenBank/DDBJ whole genome shotgun (WGS) entry which is preliminary data.</text>
</comment>
<dbReference type="CDD" id="cd00082">
    <property type="entry name" value="HisKA"/>
    <property type="match status" value="1"/>
</dbReference>
<dbReference type="InterPro" id="IPR003661">
    <property type="entry name" value="HisK_dim/P_dom"/>
</dbReference>
<dbReference type="SUPFAM" id="SSF47384">
    <property type="entry name" value="Homodimeric domain of signal transducing histidine kinase"/>
    <property type="match status" value="1"/>
</dbReference>
<dbReference type="Pfam" id="PF02518">
    <property type="entry name" value="HATPase_c"/>
    <property type="match status" value="1"/>
</dbReference>
<reference evidence="7 8" key="1">
    <citation type="submission" date="2019-09" db="EMBL/GenBank/DDBJ databases">
        <title>Genome sequence of Roseospira marina, one of the more divergent members of the non-sulfur purple photosynthetic bacterial family, the Rhodospirillaceae.</title>
        <authorList>
            <person name="Meyer T."/>
            <person name="Kyndt J."/>
        </authorList>
    </citation>
    <scope>NUCLEOTIDE SEQUENCE [LARGE SCALE GENOMIC DNA]</scope>
    <source>
        <strain evidence="7 8">DSM 15113</strain>
    </source>
</reference>
<dbReference type="Gene3D" id="3.30.450.20">
    <property type="entry name" value="PAS domain"/>
    <property type="match status" value="1"/>
</dbReference>
<keyword evidence="5" id="KW-0902">Two-component regulatory system</keyword>
<name>A0A5M6IBH6_9PROT</name>
<dbReference type="AlphaFoldDB" id="A0A5M6IBH6"/>
<dbReference type="InterPro" id="IPR050736">
    <property type="entry name" value="Sensor_HK_Regulatory"/>
</dbReference>
<organism evidence="7 8">
    <name type="scientific">Roseospira marina</name>
    <dbReference type="NCBI Taxonomy" id="140057"/>
    <lineage>
        <taxon>Bacteria</taxon>
        <taxon>Pseudomonadati</taxon>
        <taxon>Pseudomonadota</taxon>
        <taxon>Alphaproteobacteria</taxon>
        <taxon>Rhodospirillales</taxon>
        <taxon>Rhodospirillaceae</taxon>
        <taxon>Roseospira</taxon>
    </lineage>
</organism>
<dbReference type="EC" id="2.7.13.3" evidence="2"/>
<evidence type="ECO:0000259" key="6">
    <source>
        <dbReference type="PROSITE" id="PS50109"/>
    </source>
</evidence>
<evidence type="ECO:0000313" key="7">
    <source>
        <dbReference type="EMBL" id="KAA5605650.1"/>
    </source>
</evidence>
<protein>
    <recommendedName>
        <fullName evidence="2">histidine kinase</fullName>
        <ecNumber evidence="2">2.7.13.3</ecNumber>
    </recommendedName>
</protein>
<gene>
    <name evidence="7" type="ORF">F1188_10485</name>
</gene>
<dbReference type="Proteomes" id="UP000324065">
    <property type="component" value="Unassembled WGS sequence"/>
</dbReference>
<dbReference type="SUPFAM" id="SSF55874">
    <property type="entry name" value="ATPase domain of HSP90 chaperone/DNA topoisomerase II/histidine kinase"/>
    <property type="match status" value="1"/>
</dbReference>
<proteinExistence type="predicted"/>
<evidence type="ECO:0000256" key="2">
    <source>
        <dbReference type="ARBA" id="ARBA00012438"/>
    </source>
</evidence>
<dbReference type="InterPro" id="IPR003594">
    <property type="entry name" value="HATPase_dom"/>
</dbReference>
<comment type="catalytic activity">
    <reaction evidence="1">
        <text>ATP + protein L-histidine = ADP + protein N-phospho-L-histidine.</text>
        <dbReference type="EC" id="2.7.13.3"/>
    </reaction>
</comment>
<keyword evidence="8" id="KW-1185">Reference proteome</keyword>
<dbReference type="CDD" id="cd00075">
    <property type="entry name" value="HATPase"/>
    <property type="match status" value="1"/>
</dbReference>
<sequence>MAADGMDAVSVQTRWDALTLLDALGVPVYIKDTDLRFTASNVRHAARVLGRSRMDVVGRMASEIIGVTALVDEDHDRALLAEAETGSADPCTRDMAVSYADGTRGHARVIKTVMRDEVTGIVTGLTGMLVDTTADQAQVAALSRAAAHAEHASAEKDRFLGAMSQQLRTPLNTIIESAEALGQGAAGRLTPGQRDVANGIVAAGRHMEAVFAVVPDIARPAASGHRGARGRVDLRALAADVIQRALPDATAAGVTLGFQVDEALTGRSLRADGAAIRHILHNLIANALAFTAAGGRVDLSLRLDRERLLLQVGDTGGGGAAAGRIRRMLIPSASREGSAAGESHDAGVGLTIVKTLVGALGGVFDLHSVPGRGTTATVRLAASRLGPGPTVG</sequence>
<dbReference type="InterPro" id="IPR035965">
    <property type="entry name" value="PAS-like_dom_sf"/>
</dbReference>